<proteinExistence type="predicted"/>
<feature type="domain" description="Pyrimidine nucleoside phosphorylase C-terminal" evidence="3">
    <location>
        <begin position="84"/>
        <end position="111"/>
    </location>
</feature>
<evidence type="ECO:0000256" key="1">
    <source>
        <dbReference type="ARBA" id="ARBA00022676"/>
    </source>
</evidence>
<name>A0A2C9LIC1_BIOGL</name>
<dbReference type="PANTHER" id="PTHR10515:SF0">
    <property type="entry name" value="THYMIDINE PHOSPHORYLASE"/>
    <property type="match status" value="1"/>
</dbReference>
<dbReference type="Gene3D" id="3.20.20.70">
    <property type="entry name" value="Aldolase class I"/>
    <property type="match status" value="1"/>
</dbReference>
<organism evidence="4 5">
    <name type="scientific">Biomphalaria glabrata</name>
    <name type="common">Bloodfluke planorb</name>
    <name type="synonym">Freshwater snail</name>
    <dbReference type="NCBI Taxonomy" id="6526"/>
    <lineage>
        <taxon>Eukaryota</taxon>
        <taxon>Metazoa</taxon>
        <taxon>Spiralia</taxon>
        <taxon>Lophotrochozoa</taxon>
        <taxon>Mollusca</taxon>
        <taxon>Gastropoda</taxon>
        <taxon>Heterobranchia</taxon>
        <taxon>Euthyneura</taxon>
        <taxon>Panpulmonata</taxon>
        <taxon>Hygrophila</taxon>
        <taxon>Lymnaeoidea</taxon>
        <taxon>Planorbidae</taxon>
        <taxon>Biomphalaria</taxon>
    </lineage>
</organism>
<keyword evidence="1" id="KW-0328">Glycosyltransferase</keyword>
<dbReference type="InterPro" id="IPR013102">
    <property type="entry name" value="PYNP_C"/>
</dbReference>
<dbReference type="GO" id="GO:0006213">
    <property type="term" value="P:pyrimidine nucleoside metabolic process"/>
    <property type="evidence" value="ECO:0007669"/>
    <property type="project" value="InterPro"/>
</dbReference>
<dbReference type="Pfam" id="PF07831">
    <property type="entry name" value="PYNP_C"/>
    <property type="match status" value="1"/>
</dbReference>
<dbReference type="AlphaFoldDB" id="A0A2C9LIC1"/>
<sequence>MIEIGKHLGRDVRAEITNMDQPLGRAIGNKNEVLEAIETLKGNAPKDFQEIIESSGSTILMQAKVTKTEKEVYATKSGFMCITSAIDFGIAAMKLGAGREVKESVLDFEAGSGVGITSVIGFPLGAMSTEAKAFEAKIAIEQGADEIDMVINI</sequence>
<dbReference type="GO" id="GO:0006206">
    <property type="term" value="P:pyrimidine nucleobase metabolic process"/>
    <property type="evidence" value="ECO:0007669"/>
    <property type="project" value="InterPro"/>
</dbReference>
<protein>
    <recommendedName>
        <fullName evidence="3">Pyrimidine nucleoside phosphorylase C-terminal domain-containing protein</fullName>
    </recommendedName>
</protein>
<evidence type="ECO:0000313" key="4">
    <source>
        <dbReference type="EnsemblMetazoa" id="BGLB031509-PA"/>
    </source>
</evidence>
<evidence type="ECO:0000256" key="2">
    <source>
        <dbReference type="ARBA" id="ARBA00022679"/>
    </source>
</evidence>
<dbReference type="Proteomes" id="UP000076420">
    <property type="component" value="Unassembled WGS sequence"/>
</dbReference>
<evidence type="ECO:0000259" key="3">
    <source>
        <dbReference type="Pfam" id="PF07831"/>
    </source>
</evidence>
<reference evidence="4" key="1">
    <citation type="submission" date="2020-05" db="UniProtKB">
        <authorList>
            <consortium name="EnsemblMetazoa"/>
        </authorList>
    </citation>
    <scope>IDENTIFICATION</scope>
    <source>
        <strain evidence="4">BB02</strain>
    </source>
</reference>
<dbReference type="InterPro" id="IPR035902">
    <property type="entry name" value="Nuc_phospho_transferase"/>
</dbReference>
<dbReference type="SUPFAM" id="SSF51569">
    <property type="entry name" value="Aldolase"/>
    <property type="match status" value="1"/>
</dbReference>
<dbReference type="GO" id="GO:0005829">
    <property type="term" value="C:cytosol"/>
    <property type="evidence" value="ECO:0007669"/>
    <property type="project" value="TreeGrafter"/>
</dbReference>
<evidence type="ECO:0000313" key="5">
    <source>
        <dbReference type="Proteomes" id="UP000076420"/>
    </source>
</evidence>
<dbReference type="InterPro" id="IPR000053">
    <property type="entry name" value="Thymidine/pyrmidine_PPase"/>
</dbReference>
<dbReference type="EnsemblMetazoa" id="BGLB031509-RA">
    <property type="protein sequence ID" value="BGLB031509-PA"/>
    <property type="gene ID" value="BGLB031509"/>
</dbReference>
<dbReference type="GO" id="GO:0009032">
    <property type="term" value="F:thymidine phosphorylase activity"/>
    <property type="evidence" value="ECO:0007669"/>
    <property type="project" value="TreeGrafter"/>
</dbReference>
<gene>
    <name evidence="4" type="primary">106075709</name>
</gene>
<accession>A0A2C9LIC1</accession>
<dbReference type="PANTHER" id="PTHR10515">
    <property type="entry name" value="THYMIDINE PHOSPHORYLASE"/>
    <property type="match status" value="1"/>
</dbReference>
<dbReference type="Gene3D" id="3.40.1030.10">
    <property type="entry name" value="Nucleoside phosphorylase/phosphoribosyltransferase catalytic domain"/>
    <property type="match status" value="1"/>
</dbReference>
<dbReference type="SUPFAM" id="SSF52418">
    <property type="entry name" value="Nucleoside phosphorylase/phosphoribosyltransferase catalytic domain"/>
    <property type="match status" value="1"/>
</dbReference>
<dbReference type="STRING" id="6526.A0A2C9LIC1"/>
<dbReference type="InterPro" id="IPR013785">
    <property type="entry name" value="Aldolase_TIM"/>
</dbReference>
<dbReference type="GO" id="GO:0004645">
    <property type="term" value="F:1,4-alpha-oligoglucan phosphorylase activity"/>
    <property type="evidence" value="ECO:0007669"/>
    <property type="project" value="InterPro"/>
</dbReference>
<keyword evidence="2" id="KW-0808">Transferase</keyword>
<dbReference type="VEuPathDB" id="VectorBase:BGLB031509"/>